<evidence type="ECO:0000313" key="5">
    <source>
        <dbReference type="Proteomes" id="UP000256661"/>
    </source>
</evidence>
<reference evidence="4 5" key="1">
    <citation type="submission" date="2018-08" db="EMBL/GenBank/DDBJ databases">
        <title>Sequencing the genomes of 1000 actinobacteria strains.</title>
        <authorList>
            <person name="Klenk H.-P."/>
        </authorList>
    </citation>
    <scope>NUCLEOTIDE SEQUENCE [LARGE SCALE GENOMIC DNA]</scope>
    <source>
        <strain evidence="4 5">DSM 43927</strain>
    </source>
</reference>
<accession>A0A3D9T4K2</accession>
<organism evidence="4 5">
    <name type="scientific">Thermomonospora umbrina</name>
    <dbReference type="NCBI Taxonomy" id="111806"/>
    <lineage>
        <taxon>Bacteria</taxon>
        <taxon>Bacillati</taxon>
        <taxon>Actinomycetota</taxon>
        <taxon>Actinomycetes</taxon>
        <taxon>Streptosporangiales</taxon>
        <taxon>Thermomonosporaceae</taxon>
        <taxon>Thermomonospora</taxon>
    </lineage>
</organism>
<keyword evidence="1" id="KW-0732">Signal</keyword>
<protein>
    <submittedName>
        <fullName evidence="4">Concanavalin A-like lectin/glucanase superfamily protein</fullName>
    </submittedName>
</protein>
<proteinExistence type="predicted"/>
<dbReference type="EMBL" id="QTTT01000001">
    <property type="protein sequence ID" value="REE98741.1"/>
    <property type="molecule type" value="Genomic_DNA"/>
</dbReference>
<dbReference type="PANTHER" id="PTHR46943">
    <property type="entry name" value="PENTRAXIN-RELATED PROTEIN PTX3"/>
    <property type="match status" value="1"/>
</dbReference>
<dbReference type="Pfam" id="PF13385">
    <property type="entry name" value="Laminin_G_3"/>
    <property type="match status" value="2"/>
</dbReference>
<dbReference type="Gene3D" id="2.60.120.200">
    <property type="match status" value="2"/>
</dbReference>
<evidence type="ECO:0000259" key="3">
    <source>
        <dbReference type="SMART" id="SM00560"/>
    </source>
</evidence>
<keyword evidence="4" id="KW-0430">Lectin</keyword>
<dbReference type="GO" id="GO:0006955">
    <property type="term" value="P:immune response"/>
    <property type="evidence" value="ECO:0007669"/>
    <property type="project" value="InterPro"/>
</dbReference>
<name>A0A3D9T4K2_9ACTN</name>
<dbReference type="SUPFAM" id="SSF49899">
    <property type="entry name" value="Concanavalin A-like lectins/glucanases"/>
    <property type="match status" value="2"/>
</dbReference>
<sequence length="1170" mass="126088">MEKAEKSGKPTPVWQLTGERREVVARPDGLLEQNLTTAPARTWRSGGWVDVDTDLRRADDGSVAPVATTVGLRFSGGGKGPFVRMIRAGREFSLGIPGDLPEPRLEADSATYVDVPFKGVDLQVRALEDGFSHSFVVRNAQAAADPRLARLQLQMGGGLAVGSDGRGGLKVKDPGSGGVMFEAPQPQMWDATLTEPTEGSVARVKPTERVRKELEKAPGPASKVRPLAATVTGKTLNLVPDRTLLTDRSVTFPVVIDPAWRTPLSTAAVMVNTDYATDTSWADEGMGICKNGDPHMSNCGGDGTVTKRLFYTFKPAGWKDQAVIAAEFEVNEVWAYNCTASEMQVWRTKQPSGATTWGQQAGTNFAGFWQQKLAYKSVAHGNEGIGCNDHTVEFRSTELREYVESLNTVDSPTLTFGLKAADEGSVTGWKRFSNKAALRLVINVRPTQPGLGGMRMSNGTSVNGICQPANDPLIVTGYPAKLQAEITDPNVGEKLQGEAVLAWDDGTGWRDQVTNITSDVRNESDDVDNPTTYTFAMSSSTHHIFIPENKLVSWRARGWDFKKNQDTGQDTNEWQSASLWSNASDLDSPGGVRHACHFIIDTARPPAPKVTSADGRYPQKPPNLGWYGAAGVAGKFDIRAGSTAAADKPTSYRIHLSGWTSPREVPADANGNLLGYSITPDSSGEKMLKVEAKDQANRTSAQAIYEFRVNHTTPYEGYWRLDEQGGSSAVNEMDTGLHNLQLKGTDYTWKTPAKIGTGLTVNVDSDSATRGYAETSQRVVDPTQSFTVAAWVKLDKKTWYSTAVGQDGEVNSSFYLTYNHGKDRWALTNRGEVAQALSAQPPQIGKWTHLVGVYDAASKQYKLYVNGVHEGTSGTVPAWNGGDGPLTVGRGKTEGSPVDFFPGTIDDVRVQRKAVTLAEAQRLFYGTVAARWKLDANANGSTLDDTGIGLVLKNRATTATAARCGEKVIDGGCLVLGDPSETQVVGDDHAVTTGPIIRSDQSFSVAGHVMLSSFPTGRETLFSQAGTNTNAFTVRFNRQASGGNGAWEIDVPDSDAAGVVRRTVQHESCRVCNEENAPDHVALVYEAPRRTLSLYVNGLLSAQLESTRDDVSIFRANGAFGIGAMVQGGVASEFLRGTVDDVWVYQGDLKDGQIIELAAGQSGLTRENAP</sequence>
<dbReference type="InterPro" id="IPR006558">
    <property type="entry name" value="LamG-like"/>
</dbReference>
<evidence type="ECO:0000313" key="4">
    <source>
        <dbReference type="EMBL" id="REE98741.1"/>
    </source>
</evidence>
<dbReference type="InterPro" id="IPR013320">
    <property type="entry name" value="ConA-like_dom_sf"/>
</dbReference>
<dbReference type="GO" id="GO:0030246">
    <property type="term" value="F:carbohydrate binding"/>
    <property type="evidence" value="ECO:0007669"/>
    <property type="project" value="UniProtKB-KW"/>
</dbReference>
<feature type="domain" description="LamG-like jellyroll fold" evidence="3">
    <location>
        <begin position="1001"/>
        <end position="1152"/>
    </location>
</feature>
<feature type="domain" description="LamG-like jellyroll fold" evidence="3">
    <location>
        <begin position="784"/>
        <end position="918"/>
    </location>
</feature>
<evidence type="ECO:0000256" key="1">
    <source>
        <dbReference type="ARBA" id="ARBA00022729"/>
    </source>
</evidence>
<comment type="caution">
    <text evidence="4">The sequence shown here is derived from an EMBL/GenBank/DDBJ whole genome shotgun (WGS) entry which is preliminary data.</text>
</comment>
<dbReference type="Proteomes" id="UP000256661">
    <property type="component" value="Unassembled WGS sequence"/>
</dbReference>
<dbReference type="PANTHER" id="PTHR46943:SF1">
    <property type="entry name" value="PENTRAXIN-RELATED PROTEIN PTX3"/>
    <property type="match status" value="1"/>
</dbReference>
<keyword evidence="2" id="KW-1015">Disulfide bond</keyword>
<dbReference type="AlphaFoldDB" id="A0A3D9T4K2"/>
<dbReference type="InterPro" id="IPR042837">
    <property type="entry name" value="PTX3"/>
</dbReference>
<gene>
    <name evidence="4" type="ORF">DFJ69_4236</name>
</gene>
<dbReference type="SMART" id="SM00560">
    <property type="entry name" value="LamGL"/>
    <property type="match status" value="2"/>
</dbReference>
<evidence type="ECO:0000256" key="2">
    <source>
        <dbReference type="ARBA" id="ARBA00023157"/>
    </source>
</evidence>
<keyword evidence="5" id="KW-1185">Reference proteome</keyword>